<evidence type="ECO:0000313" key="2">
    <source>
        <dbReference type="Proteomes" id="UP001527925"/>
    </source>
</evidence>
<dbReference type="PANTHER" id="PTHR46586">
    <property type="entry name" value="ANKYRIN REPEAT-CONTAINING PROTEIN"/>
    <property type="match status" value="1"/>
</dbReference>
<dbReference type="EMBL" id="JADGIZ020000060">
    <property type="protein sequence ID" value="KAL2912663.1"/>
    <property type="molecule type" value="Genomic_DNA"/>
</dbReference>
<dbReference type="SUPFAM" id="SSF48403">
    <property type="entry name" value="Ankyrin repeat"/>
    <property type="match status" value="1"/>
</dbReference>
<dbReference type="InterPro" id="IPR052050">
    <property type="entry name" value="SecEffector_AnkRepeat"/>
</dbReference>
<proteinExistence type="predicted"/>
<protein>
    <recommendedName>
        <fullName evidence="3">Ankyrin repeat protein</fullName>
    </recommendedName>
</protein>
<reference evidence="1 2" key="1">
    <citation type="submission" date="2023-09" db="EMBL/GenBank/DDBJ databases">
        <title>Pangenome analysis of Batrachochytrium dendrobatidis and related Chytrids.</title>
        <authorList>
            <person name="Yacoub M.N."/>
            <person name="Stajich J.E."/>
            <person name="James T.Y."/>
        </authorList>
    </citation>
    <scope>NUCLEOTIDE SEQUENCE [LARGE SCALE GENOMIC DNA]</scope>
    <source>
        <strain evidence="1 2">JEL0888</strain>
    </source>
</reference>
<dbReference type="Proteomes" id="UP001527925">
    <property type="component" value="Unassembled WGS sequence"/>
</dbReference>
<name>A0ABR4MZL3_9FUNG</name>
<dbReference type="PANTHER" id="PTHR46586:SF3">
    <property type="entry name" value="ANKYRIN REPEAT-CONTAINING PROTEIN"/>
    <property type="match status" value="1"/>
</dbReference>
<dbReference type="Gene3D" id="1.25.40.20">
    <property type="entry name" value="Ankyrin repeat-containing domain"/>
    <property type="match status" value="1"/>
</dbReference>
<evidence type="ECO:0000313" key="1">
    <source>
        <dbReference type="EMBL" id="KAL2912663.1"/>
    </source>
</evidence>
<evidence type="ECO:0008006" key="3">
    <source>
        <dbReference type="Google" id="ProtNLM"/>
    </source>
</evidence>
<keyword evidence="2" id="KW-1185">Reference proteome</keyword>
<dbReference type="InterPro" id="IPR036770">
    <property type="entry name" value="Ankyrin_rpt-contain_sf"/>
</dbReference>
<sequence length="630" mass="71132">MLVTLTKPPPVRPRTKTTYALHAEQPSNPLGELPVTSIQPPPARSLKSLFGDQYETLFAWHDDIVPAAPSAGNPSYDPKKLLGPWGDSVEDCLESERDRALPKPCRLPFSSRFCSRSLEAFDDVASNEPIKHSVCESVKTLVAGLAPVDPPIRRSHWDRLSVELKDKIVGHVSPKIAGVLNRLRDIDIVSAMPWPTCDSWLWIDIIKYEPSFDLRRLDARGLNESAIITIKSREMLKRIKECIPVDPVLTQRLAFRNGWADLLKFRDFAVLAKAAAAEGAVDVLKILFWSRKNVRHVDEYVLCAASGGHLEAVAWLRNLKNANVQTSETFVAAVSSGNLELVTMLCSRGFRYNTDPAVALAASNGHTRVVKLLVDSYGIDNRGFYVDDTSLFSSENGHRDEAFVSAYQNGHTDVLKVLHARFPKRISSISERRFWFPRHLDTVMWLVKHRPSLDLKVLLHSAIFSGGVDMFRWLVVKIRCYVQPHMLKTALKARNLPLVEWMVTALHLKIDPSMIVCDPPRRNAVTSSQTMMTIFGNARNGANRPAAQRWGAMIEWIQRRFPGCITQSALEVAIRAKSDDSINSILRLHEVDQWDYDRIKQVALEFGDDSLLKRINDRFFGHLPPHLRPR</sequence>
<comment type="caution">
    <text evidence="1">The sequence shown here is derived from an EMBL/GenBank/DDBJ whole genome shotgun (WGS) entry which is preliminary data.</text>
</comment>
<gene>
    <name evidence="1" type="ORF">HK105_207880</name>
</gene>
<accession>A0ABR4MZL3</accession>
<organism evidence="1 2">
    <name type="scientific">Polyrhizophydium stewartii</name>
    <dbReference type="NCBI Taxonomy" id="2732419"/>
    <lineage>
        <taxon>Eukaryota</taxon>
        <taxon>Fungi</taxon>
        <taxon>Fungi incertae sedis</taxon>
        <taxon>Chytridiomycota</taxon>
        <taxon>Chytridiomycota incertae sedis</taxon>
        <taxon>Chytridiomycetes</taxon>
        <taxon>Rhizophydiales</taxon>
        <taxon>Rhizophydiales incertae sedis</taxon>
        <taxon>Polyrhizophydium</taxon>
    </lineage>
</organism>